<keyword evidence="2" id="KW-1185">Reference proteome</keyword>
<accession>A0ABZ3GCF6</accession>
<proteinExistence type="predicted"/>
<dbReference type="RefSeq" id="WP_343499689.1">
    <property type="nucleotide sequence ID" value="NZ_CP154792.1"/>
</dbReference>
<dbReference type="Proteomes" id="UP001446337">
    <property type="component" value="Chromosome"/>
</dbReference>
<evidence type="ECO:0000313" key="2">
    <source>
        <dbReference type="Proteomes" id="UP001446337"/>
    </source>
</evidence>
<organism evidence="1 2">
    <name type="scientific">Achromobacter denitrificans</name>
    <name type="common">Alcaligenes denitrificans</name>
    <dbReference type="NCBI Taxonomy" id="32002"/>
    <lineage>
        <taxon>Bacteria</taxon>
        <taxon>Pseudomonadati</taxon>
        <taxon>Pseudomonadota</taxon>
        <taxon>Betaproteobacteria</taxon>
        <taxon>Burkholderiales</taxon>
        <taxon>Alcaligenaceae</taxon>
        <taxon>Achromobacter</taxon>
    </lineage>
</organism>
<gene>
    <name evidence="1" type="ORF">AAIK43_16840</name>
</gene>
<sequence length="174" mass="19123">MFSIHEQECRMHFISRTNKHGNERMPAATLQLVYRSSNDVLSEFSSDLKASLYRRPHNDEGDMADQADTRLDDPGYLPCLKYPNMKNKVSLADKIVGATVTVHHGIGGKSDLVLDECTVDKFQFDPQEGGTVVVSLNVACSPSAGQAGELHMKQDQDVVITITPPDSGEGQTLF</sequence>
<reference evidence="1 2" key="1">
    <citation type="submission" date="2024-05" db="EMBL/GenBank/DDBJ databases">
        <title>Achromobacter denitrificans. BP1, complete genome.</title>
        <authorList>
            <person name="Zhang B."/>
        </authorList>
    </citation>
    <scope>NUCLEOTIDE SEQUENCE [LARGE SCALE GENOMIC DNA]</scope>
    <source>
        <strain evidence="1 2">BP1</strain>
    </source>
</reference>
<dbReference type="EMBL" id="CP154792">
    <property type="protein sequence ID" value="XAN19662.1"/>
    <property type="molecule type" value="Genomic_DNA"/>
</dbReference>
<protein>
    <submittedName>
        <fullName evidence="1">Uncharacterized protein</fullName>
    </submittedName>
</protein>
<evidence type="ECO:0000313" key="1">
    <source>
        <dbReference type="EMBL" id="XAN19662.1"/>
    </source>
</evidence>
<name>A0ABZ3GCF6_ACHDE</name>